<evidence type="ECO:0000313" key="4">
    <source>
        <dbReference type="Proteomes" id="UP000319432"/>
    </source>
</evidence>
<evidence type="ECO:0000313" key="3">
    <source>
        <dbReference type="EMBL" id="QDX91942.1"/>
    </source>
</evidence>
<dbReference type="PANTHER" id="PTHR10151:SF120">
    <property type="entry name" value="BIS(5'-ADENOSYL)-TRIPHOSPHATASE"/>
    <property type="match status" value="1"/>
</dbReference>
<feature type="transmembrane region" description="Helical" evidence="1">
    <location>
        <begin position="73"/>
        <end position="90"/>
    </location>
</feature>
<feature type="transmembrane region" description="Helical" evidence="1">
    <location>
        <begin position="96"/>
        <end position="114"/>
    </location>
</feature>
<proteinExistence type="predicted"/>
<feature type="transmembrane region" description="Helical" evidence="1">
    <location>
        <begin position="177"/>
        <end position="199"/>
    </location>
</feature>
<dbReference type="EMBL" id="CP033464">
    <property type="protein sequence ID" value="QDX91942.1"/>
    <property type="molecule type" value="Genomic_DNA"/>
</dbReference>
<dbReference type="OrthoDB" id="9779418at2"/>
<protein>
    <submittedName>
        <fullName evidence="3">Phosphodiesterase</fullName>
    </submittedName>
</protein>
<dbReference type="Proteomes" id="UP000319432">
    <property type="component" value="Chromosome"/>
</dbReference>
<dbReference type="AlphaFoldDB" id="A0A518V4N0"/>
<dbReference type="InterPro" id="IPR017850">
    <property type="entry name" value="Alkaline_phosphatase_core_sf"/>
</dbReference>
<keyword evidence="1" id="KW-0472">Membrane</keyword>
<dbReference type="InterPro" id="IPR002591">
    <property type="entry name" value="Phosphodiest/P_Trfase"/>
</dbReference>
<keyword evidence="1" id="KW-0812">Transmembrane</keyword>
<sequence>MNTAFNKERIAMDCWSIFRQGNIFTPLLVVGAFLWFHFSEWLDGLFWQSFFVSLLLCFPIFLLLFFYDYPLHIRWFLLGPLFFAGILWYKSFMFSMVLYALCLYLVWATALWGISRFYISKHNRYPFQVMRFIKLLTMANDSSSGNLLEQLPKTWILLIAMQEAFGAWQEWTVSESILSHFVFVFVLFFYSYAIHQLFFTWKPVEMKNFANKITKQFVFPVERVYLVVLDGCNKEQLYEAHTPFLDWLQRTGTNWRKVESVYPADTKACYTSLLTGTYPSEHQIDIHLGNRKALKVETIFDALQQAGKKGTILAEGRLSGLFGKKVPSDYVWGAEQPDVYRMEQAIQVVNEENPDFLLVQMRDIYQTGSTCGVYCDEYVKKINEADQMIAWFYHQLDKLGKLNQAVFIVCSDHGQAMGMGGQGHLSHKERFISLIMQGTSIHRGRIITTQRSIVSVAATIAYLLAVPYPKQAKGPVLLEGMISVNKLYDRQAEGADLT</sequence>
<gene>
    <name evidence="3" type="ORF">EEL30_05930</name>
</gene>
<evidence type="ECO:0000256" key="1">
    <source>
        <dbReference type="SAM" id="Phobius"/>
    </source>
</evidence>
<feature type="transmembrane region" description="Helical" evidence="1">
    <location>
        <begin position="45"/>
        <end position="66"/>
    </location>
</feature>
<dbReference type="PANTHER" id="PTHR10151">
    <property type="entry name" value="ECTONUCLEOTIDE PYROPHOSPHATASE/PHOSPHODIESTERASE"/>
    <property type="match status" value="1"/>
</dbReference>
<dbReference type="Pfam" id="PF01663">
    <property type="entry name" value="Phosphodiest"/>
    <property type="match status" value="1"/>
</dbReference>
<reference evidence="3 4" key="1">
    <citation type="submission" date="2018-11" db="EMBL/GenBank/DDBJ databases">
        <title>Phylogenetic determinants of toxin gene distribution in genomes of Brevibacillus laterosporus.</title>
        <authorList>
            <person name="Glare T.R."/>
            <person name="Durrant A."/>
            <person name="Berry C."/>
            <person name="Palma L."/>
            <person name="Ormskirk M."/>
            <person name="Cox M.O."/>
        </authorList>
    </citation>
    <scope>NUCLEOTIDE SEQUENCE [LARGE SCALE GENOMIC DNA]</scope>
    <source>
        <strain evidence="3 4">1821L</strain>
    </source>
</reference>
<dbReference type="SUPFAM" id="SSF53649">
    <property type="entry name" value="Alkaline phosphatase-like"/>
    <property type="match status" value="1"/>
</dbReference>
<feature type="transmembrane region" description="Helical" evidence="1">
    <location>
        <begin position="21"/>
        <end position="39"/>
    </location>
</feature>
<name>A0A518V4N0_BRELA</name>
<dbReference type="Gene3D" id="3.40.720.10">
    <property type="entry name" value="Alkaline Phosphatase, subunit A"/>
    <property type="match status" value="1"/>
</dbReference>
<dbReference type="Pfam" id="PF00884">
    <property type="entry name" value="Sulfatase"/>
    <property type="match status" value="1"/>
</dbReference>
<keyword evidence="4" id="KW-1185">Reference proteome</keyword>
<accession>A0A518V4N0</accession>
<feature type="domain" description="Sulfatase N-terminal" evidence="2">
    <location>
        <begin position="374"/>
        <end position="426"/>
    </location>
</feature>
<dbReference type="InterPro" id="IPR000917">
    <property type="entry name" value="Sulfatase_N"/>
</dbReference>
<evidence type="ECO:0000259" key="2">
    <source>
        <dbReference type="Pfam" id="PF00884"/>
    </source>
</evidence>
<keyword evidence="1" id="KW-1133">Transmembrane helix</keyword>
<dbReference type="GO" id="GO:0016787">
    <property type="term" value="F:hydrolase activity"/>
    <property type="evidence" value="ECO:0007669"/>
    <property type="project" value="UniProtKB-ARBA"/>
</dbReference>
<organism evidence="3 4">
    <name type="scientific">Brevibacillus laterosporus</name>
    <name type="common">Bacillus laterosporus</name>
    <dbReference type="NCBI Taxonomy" id="1465"/>
    <lineage>
        <taxon>Bacteria</taxon>
        <taxon>Bacillati</taxon>
        <taxon>Bacillota</taxon>
        <taxon>Bacilli</taxon>
        <taxon>Bacillales</taxon>
        <taxon>Paenibacillaceae</taxon>
        <taxon>Brevibacillus</taxon>
    </lineage>
</organism>